<protein>
    <submittedName>
        <fullName evidence="2">G protein-coupled receptor 15 ligand</fullName>
    </submittedName>
</protein>
<dbReference type="GO" id="GO:0010837">
    <property type="term" value="P:regulation of keratinocyte proliferation"/>
    <property type="evidence" value="ECO:0007669"/>
    <property type="project" value="Ensembl"/>
</dbReference>
<dbReference type="OrthoDB" id="9627112at2759"/>
<dbReference type="InterPro" id="IPR031713">
    <property type="entry name" value="GPR15L"/>
</dbReference>
<sequence>MRLLILSSLFCILLLSFSISSSEGKRYPAKSWKHRHCCHRVPGLSLTTQKGNSSRPCRMCKLKPPSQAWVVPGALPQV</sequence>
<dbReference type="GO" id="GO:1902807">
    <property type="term" value="P:negative regulation of cell cycle G1/S phase transition"/>
    <property type="evidence" value="ECO:0007669"/>
    <property type="project" value="Ensembl"/>
</dbReference>
<proteinExistence type="predicted"/>
<reference evidence="2" key="2">
    <citation type="submission" date="2025-09" db="UniProtKB">
        <authorList>
            <consortium name="Ensembl"/>
        </authorList>
    </citation>
    <scope>IDENTIFICATION</scope>
</reference>
<dbReference type="AlphaFoldDB" id="A0A8D2CLS0"/>
<name>A0A8D2CLS0_SCIVU</name>
<reference evidence="2" key="1">
    <citation type="submission" date="2025-08" db="UniProtKB">
        <authorList>
            <consortium name="Ensembl"/>
        </authorList>
    </citation>
    <scope>IDENTIFICATION</scope>
</reference>
<feature type="signal peptide" evidence="1">
    <location>
        <begin position="1"/>
        <end position="24"/>
    </location>
</feature>
<evidence type="ECO:0000256" key="1">
    <source>
        <dbReference type="SAM" id="SignalP"/>
    </source>
</evidence>
<dbReference type="Proteomes" id="UP000694564">
    <property type="component" value="Chromosome 4"/>
</dbReference>
<organism evidence="2 3">
    <name type="scientific">Sciurus vulgaris</name>
    <name type="common">Eurasian red squirrel</name>
    <dbReference type="NCBI Taxonomy" id="55149"/>
    <lineage>
        <taxon>Eukaryota</taxon>
        <taxon>Metazoa</taxon>
        <taxon>Chordata</taxon>
        <taxon>Craniata</taxon>
        <taxon>Vertebrata</taxon>
        <taxon>Euteleostomi</taxon>
        <taxon>Mammalia</taxon>
        <taxon>Eutheria</taxon>
        <taxon>Euarchontoglires</taxon>
        <taxon>Glires</taxon>
        <taxon>Rodentia</taxon>
        <taxon>Sciuromorpha</taxon>
        <taxon>Sciuridae</taxon>
        <taxon>Sciurinae</taxon>
        <taxon>Sciurini</taxon>
        <taxon>Sciurus</taxon>
    </lineage>
</organism>
<dbReference type="GO" id="GO:0072678">
    <property type="term" value="P:T cell migration"/>
    <property type="evidence" value="ECO:0007669"/>
    <property type="project" value="Ensembl"/>
</dbReference>
<dbReference type="GO" id="GO:0048247">
    <property type="term" value="P:lymphocyte chemotaxis"/>
    <property type="evidence" value="ECO:0007669"/>
    <property type="project" value="Ensembl"/>
</dbReference>
<accession>A0A8D2CLS0</accession>
<keyword evidence="3" id="KW-1185">Reference proteome</keyword>
<dbReference type="GO" id="GO:0051782">
    <property type="term" value="P:negative regulation of cell division"/>
    <property type="evidence" value="ECO:0007669"/>
    <property type="project" value="Ensembl"/>
</dbReference>
<evidence type="ECO:0000313" key="2">
    <source>
        <dbReference type="Ensembl" id="ENSSVLP00005004966.1"/>
    </source>
</evidence>
<dbReference type="GO" id="GO:2000404">
    <property type="term" value="P:regulation of T cell migration"/>
    <property type="evidence" value="ECO:0007669"/>
    <property type="project" value="Ensembl"/>
</dbReference>
<dbReference type="GO" id="GO:0005615">
    <property type="term" value="C:extracellular space"/>
    <property type="evidence" value="ECO:0007669"/>
    <property type="project" value="Ensembl"/>
</dbReference>
<dbReference type="GeneTree" id="ENSGT00390000015172"/>
<keyword evidence="1" id="KW-0732">Signal</keyword>
<feature type="chain" id="PRO_5034216064" evidence="1">
    <location>
        <begin position="25"/>
        <end position="78"/>
    </location>
</feature>
<evidence type="ECO:0000313" key="3">
    <source>
        <dbReference type="Proteomes" id="UP000694564"/>
    </source>
</evidence>
<dbReference type="GO" id="GO:0050830">
    <property type="term" value="P:defense response to Gram-positive bacterium"/>
    <property type="evidence" value="ECO:0007669"/>
    <property type="project" value="Ensembl"/>
</dbReference>
<dbReference type="GO" id="GO:0007193">
    <property type="term" value="P:adenylate cyclase-inhibiting G protein-coupled receptor signaling pathway"/>
    <property type="evidence" value="ECO:0007669"/>
    <property type="project" value="Ensembl"/>
</dbReference>
<dbReference type="Ensembl" id="ENSSVLT00005005475.1">
    <property type="protein sequence ID" value="ENSSVLP00005004966.1"/>
    <property type="gene ID" value="ENSSVLG00005003966.1"/>
</dbReference>
<dbReference type="GO" id="GO:0043029">
    <property type="term" value="P:T cell homeostasis"/>
    <property type="evidence" value="ECO:0007669"/>
    <property type="project" value="Ensembl"/>
</dbReference>
<dbReference type="GO" id="GO:0050832">
    <property type="term" value="P:defense response to fungus"/>
    <property type="evidence" value="ECO:0007669"/>
    <property type="project" value="Ensembl"/>
</dbReference>
<dbReference type="GO" id="GO:0008009">
    <property type="term" value="F:chemokine activity"/>
    <property type="evidence" value="ECO:0007669"/>
    <property type="project" value="Ensembl"/>
</dbReference>
<dbReference type="GO" id="GO:0043303">
    <property type="term" value="P:mast cell degranulation"/>
    <property type="evidence" value="ECO:0007669"/>
    <property type="project" value="Ensembl"/>
</dbReference>
<gene>
    <name evidence="2" type="primary">GPR15LG</name>
</gene>
<dbReference type="Pfam" id="PF15854">
    <property type="entry name" value="GPR15L"/>
    <property type="match status" value="1"/>
</dbReference>